<dbReference type="PANTHER" id="PTHR35561:SF1">
    <property type="entry name" value="RNA 2',3'-CYCLIC PHOSPHODIESTERASE"/>
    <property type="match status" value="1"/>
</dbReference>
<sequence length="177" mass="20024">MKRLFFALDISEHDKAVIAKWRAHHLTSSYQQSKTIPQDNFHITLAFLGLVDSSQQNRLITNMTQLRQQAELSGSLPLTLNQIGLFKKPQVLYIANTEIPKALVTLHAQVNNLAHKEQLPIEERAYLPHISLFRKAKNLAIDLSNPNIQISAPSFSLYQSMSHSNGVQYTPIASWPI</sequence>
<dbReference type="InterPro" id="IPR004175">
    <property type="entry name" value="RNA_CPDase"/>
</dbReference>
<dbReference type="SUPFAM" id="SSF55144">
    <property type="entry name" value="LigT-like"/>
    <property type="match status" value="1"/>
</dbReference>
<dbReference type="EMBL" id="CP034759">
    <property type="protein sequence ID" value="QBG35741.1"/>
    <property type="molecule type" value="Genomic_DNA"/>
</dbReference>
<protein>
    <recommendedName>
        <fullName evidence="2">RNA 2',3'-cyclic phosphodiesterase</fullName>
        <shortName evidence="2">RNA 2',3'-CPDase</shortName>
        <ecNumber evidence="2">3.1.4.58</ecNumber>
    </recommendedName>
</protein>
<comment type="similarity">
    <text evidence="2">Belongs to the 2H phosphoesterase superfamily. ThpR family.</text>
</comment>
<evidence type="ECO:0000256" key="2">
    <source>
        <dbReference type="HAMAP-Rule" id="MF_01940"/>
    </source>
</evidence>
<evidence type="ECO:0000256" key="1">
    <source>
        <dbReference type="ARBA" id="ARBA00022801"/>
    </source>
</evidence>
<reference evidence="3 4" key="1">
    <citation type="submission" date="2018-12" db="EMBL/GenBank/DDBJ databases">
        <title>Complete genome of Litorilituus sediminis.</title>
        <authorList>
            <person name="Liu A."/>
            <person name="Rong J."/>
        </authorList>
    </citation>
    <scope>NUCLEOTIDE SEQUENCE [LARGE SCALE GENOMIC DNA]</scope>
    <source>
        <strain evidence="3 4">JCM 17549</strain>
    </source>
</reference>
<feature type="short sequence motif" description="HXTX 1" evidence="2">
    <location>
        <begin position="42"/>
        <end position="45"/>
    </location>
</feature>
<proteinExistence type="inferred from homology"/>
<dbReference type="GO" id="GO:0004113">
    <property type="term" value="F:2',3'-cyclic-nucleotide 3'-phosphodiesterase activity"/>
    <property type="evidence" value="ECO:0007669"/>
    <property type="project" value="InterPro"/>
</dbReference>
<dbReference type="PANTHER" id="PTHR35561">
    <property type="entry name" value="RNA 2',3'-CYCLIC PHOSPHODIESTERASE"/>
    <property type="match status" value="1"/>
</dbReference>
<evidence type="ECO:0000313" key="3">
    <source>
        <dbReference type="EMBL" id="QBG35741.1"/>
    </source>
</evidence>
<dbReference type="Proteomes" id="UP000290244">
    <property type="component" value="Chromosome"/>
</dbReference>
<organism evidence="3 4">
    <name type="scientific">Litorilituus sediminis</name>
    <dbReference type="NCBI Taxonomy" id="718192"/>
    <lineage>
        <taxon>Bacteria</taxon>
        <taxon>Pseudomonadati</taxon>
        <taxon>Pseudomonadota</taxon>
        <taxon>Gammaproteobacteria</taxon>
        <taxon>Alteromonadales</taxon>
        <taxon>Colwelliaceae</taxon>
        <taxon>Litorilituus</taxon>
    </lineage>
</organism>
<comment type="catalytic activity">
    <reaction evidence="2">
        <text>a 3'-end 2',3'-cyclophospho-ribonucleotide-RNA + H2O = a 3'-end 2'-phospho-ribonucleotide-RNA + H(+)</text>
        <dbReference type="Rhea" id="RHEA:11828"/>
        <dbReference type="Rhea" id="RHEA-COMP:10464"/>
        <dbReference type="Rhea" id="RHEA-COMP:17353"/>
        <dbReference type="ChEBI" id="CHEBI:15377"/>
        <dbReference type="ChEBI" id="CHEBI:15378"/>
        <dbReference type="ChEBI" id="CHEBI:83064"/>
        <dbReference type="ChEBI" id="CHEBI:173113"/>
        <dbReference type="EC" id="3.1.4.58"/>
    </reaction>
</comment>
<dbReference type="KEGG" id="lsd:EMK97_08470"/>
<dbReference type="RefSeq" id="WP_130601214.1">
    <property type="nucleotide sequence ID" value="NZ_CP034759.1"/>
</dbReference>
<dbReference type="Pfam" id="PF13563">
    <property type="entry name" value="2_5_RNA_ligase2"/>
    <property type="match status" value="1"/>
</dbReference>
<keyword evidence="1 2" id="KW-0378">Hydrolase</keyword>
<keyword evidence="4" id="KW-1185">Reference proteome</keyword>
<evidence type="ECO:0000313" key="4">
    <source>
        <dbReference type="Proteomes" id="UP000290244"/>
    </source>
</evidence>
<accession>A0A4P6P328</accession>
<dbReference type="EC" id="3.1.4.58" evidence="2"/>
<feature type="active site" description="Proton acceptor" evidence="2">
    <location>
        <position position="129"/>
    </location>
</feature>
<feature type="active site" description="Proton donor" evidence="2">
    <location>
        <position position="42"/>
    </location>
</feature>
<dbReference type="InterPro" id="IPR009097">
    <property type="entry name" value="Cyclic_Pdiesterase"/>
</dbReference>
<name>A0A4P6P328_9GAMM</name>
<dbReference type="GO" id="GO:0008664">
    <property type="term" value="F:RNA 2',3'-cyclic 3'-phosphodiesterase activity"/>
    <property type="evidence" value="ECO:0007669"/>
    <property type="project" value="UniProtKB-EC"/>
</dbReference>
<dbReference type="AlphaFoldDB" id="A0A4P6P328"/>
<gene>
    <name evidence="3" type="primary">thpR</name>
    <name evidence="3" type="ORF">EMK97_08470</name>
</gene>
<comment type="function">
    <text evidence="2">Hydrolyzes RNA 2',3'-cyclic phosphodiester to an RNA 2'-phosphomonoester.</text>
</comment>
<dbReference type="Gene3D" id="3.90.1140.10">
    <property type="entry name" value="Cyclic phosphodiesterase"/>
    <property type="match status" value="1"/>
</dbReference>
<dbReference type="OrthoDB" id="7061261at2"/>
<dbReference type="NCBIfam" id="TIGR02258">
    <property type="entry name" value="2_5_ligase"/>
    <property type="match status" value="1"/>
</dbReference>
<comment type="caution">
    <text evidence="2">Lacks conserved residue(s) required for the propagation of feature annotation.</text>
</comment>
<dbReference type="HAMAP" id="MF_01940">
    <property type="entry name" value="RNA_CPDase"/>
    <property type="match status" value="1"/>
</dbReference>